<dbReference type="Proteomes" id="UP001292094">
    <property type="component" value="Unassembled WGS sequence"/>
</dbReference>
<gene>
    <name evidence="1" type="ORF">Pmani_005237</name>
</gene>
<sequence>MFRFPIHSSYPPVVSLDLHLEGENEIIFNATDTNDKFEKKGYKNTQLTIFFKMCDRDSFTRTLLYQGIPNHYIFDAPTAQWRERKRARAALGRIRTVTTKNVELFYMRLLLTHRRGPRSFVDLRCVSGQTYATYREAVKAS</sequence>
<keyword evidence="2" id="KW-1185">Reference proteome</keyword>
<reference evidence="1" key="1">
    <citation type="submission" date="2023-11" db="EMBL/GenBank/DDBJ databases">
        <title>Genome assemblies of two species of porcelain crab, Petrolisthes cinctipes and Petrolisthes manimaculis (Anomura: Porcellanidae).</title>
        <authorList>
            <person name="Angst P."/>
        </authorList>
    </citation>
    <scope>NUCLEOTIDE SEQUENCE</scope>
    <source>
        <strain evidence="1">PB745_02</strain>
        <tissue evidence="1">Gill</tissue>
    </source>
</reference>
<proteinExistence type="predicted"/>
<accession>A0AAE1QF23</accession>
<name>A0AAE1QF23_9EUCA</name>
<comment type="caution">
    <text evidence="1">The sequence shown here is derived from an EMBL/GenBank/DDBJ whole genome shotgun (WGS) entry which is preliminary data.</text>
</comment>
<evidence type="ECO:0000313" key="2">
    <source>
        <dbReference type="Proteomes" id="UP001292094"/>
    </source>
</evidence>
<dbReference type="AlphaFoldDB" id="A0AAE1QF23"/>
<dbReference type="EMBL" id="JAWZYT010000378">
    <property type="protein sequence ID" value="KAK4324112.1"/>
    <property type="molecule type" value="Genomic_DNA"/>
</dbReference>
<evidence type="ECO:0000313" key="1">
    <source>
        <dbReference type="EMBL" id="KAK4324112.1"/>
    </source>
</evidence>
<organism evidence="1 2">
    <name type="scientific">Petrolisthes manimaculis</name>
    <dbReference type="NCBI Taxonomy" id="1843537"/>
    <lineage>
        <taxon>Eukaryota</taxon>
        <taxon>Metazoa</taxon>
        <taxon>Ecdysozoa</taxon>
        <taxon>Arthropoda</taxon>
        <taxon>Crustacea</taxon>
        <taxon>Multicrustacea</taxon>
        <taxon>Malacostraca</taxon>
        <taxon>Eumalacostraca</taxon>
        <taxon>Eucarida</taxon>
        <taxon>Decapoda</taxon>
        <taxon>Pleocyemata</taxon>
        <taxon>Anomura</taxon>
        <taxon>Galatheoidea</taxon>
        <taxon>Porcellanidae</taxon>
        <taxon>Petrolisthes</taxon>
    </lineage>
</organism>
<protein>
    <submittedName>
        <fullName evidence="1">Uncharacterized protein</fullName>
    </submittedName>
</protein>